<protein>
    <recommendedName>
        <fullName evidence="2">DUF7480 domain-containing protein</fullName>
    </recommendedName>
</protein>
<dbReference type="Pfam" id="PF24295">
    <property type="entry name" value="DUF7480"/>
    <property type="match status" value="1"/>
</dbReference>
<gene>
    <name evidence="3" type="ORF">PWN146_00919</name>
</gene>
<feature type="chain" id="PRO_5008675031" description="DUF7480 domain-containing protein" evidence="1">
    <location>
        <begin position="20"/>
        <end position="138"/>
    </location>
</feature>
<feature type="domain" description="DUF7480" evidence="2">
    <location>
        <begin position="24"/>
        <end position="121"/>
    </location>
</feature>
<feature type="signal peptide" evidence="1">
    <location>
        <begin position="1"/>
        <end position="19"/>
    </location>
</feature>
<dbReference type="EMBL" id="LT575490">
    <property type="protein sequence ID" value="SAY42241.1"/>
    <property type="molecule type" value="Genomic_DNA"/>
</dbReference>
<evidence type="ECO:0000313" key="3">
    <source>
        <dbReference type="EMBL" id="SAY42241.1"/>
    </source>
</evidence>
<evidence type="ECO:0000259" key="2">
    <source>
        <dbReference type="Pfam" id="PF24295"/>
    </source>
</evidence>
<keyword evidence="1" id="KW-0732">Signal</keyword>
<dbReference type="InterPro" id="IPR054657">
    <property type="entry name" value="T6SS_periplasmic_put"/>
</dbReference>
<proteinExistence type="predicted"/>
<sequence length="138" mass="14807">MKKLTFLLVLVLLSGCVQERPWFYPANVSVKNNRVCVSVPDDIAGKRELVGIGIYQPGAGGKAEWSISVAPSQQPIAVMPGECLTEAFGGFQIGHSYSVEIATVGNASNEAPRKYWTEFTVVADKAGGNKLAVVPIQR</sequence>
<dbReference type="AlphaFoldDB" id="A0A1C3HB30"/>
<organism evidence="3">
    <name type="scientific">Serratia marcescens</name>
    <dbReference type="NCBI Taxonomy" id="615"/>
    <lineage>
        <taxon>Bacteria</taxon>
        <taxon>Pseudomonadati</taxon>
        <taxon>Pseudomonadota</taxon>
        <taxon>Gammaproteobacteria</taxon>
        <taxon>Enterobacterales</taxon>
        <taxon>Yersiniaceae</taxon>
        <taxon>Serratia</taxon>
    </lineage>
</organism>
<name>A0A1C3HB30_SERMA</name>
<dbReference type="PROSITE" id="PS51257">
    <property type="entry name" value="PROKAR_LIPOPROTEIN"/>
    <property type="match status" value="1"/>
</dbReference>
<dbReference type="NCBIfam" id="NF045617">
    <property type="entry name" value="mostly_LP"/>
    <property type="match status" value="1"/>
</dbReference>
<reference evidence="3" key="1">
    <citation type="submission" date="2016-05" db="EMBL/GenBank/DDBJ databases">
        <authorList>
            <person name="Cock P.J.A."/>
            <person name="Cock P.J.A."/>
        </authorList>
    </citation>
    <scope>NUCLEOTIDE SEQUENCE</scope>
    <source>
        <strain evidence="3">PWN146_assembly</strain>
    </source>
</reference>
<accession>A0A1C3HB30</accession>
<dbReference type="InterPro" id="IPR055903">
    <property type="entry name" value="DUF7480"/>
</dbReference>
<evidence type="ECO:0000256" key="1">
    <source>
        <dbReference type="SAM" id="SignalP"/>
    </source>
</evidence>